<feature type="region of interest" description="Disordered" evidence="2">
    <location>
        <begin position="256"/>
        <end position="280"/>
    </location>
</feature>
<feature type="region of interest" description="Disordered" evidence="2">
    <location>
        <begin position="294"/>
        <end position="340"/>
    </location>
</feature>
<feature type="region of interest" description="Disordered" evidence="2">
    <location>
        <begin position="194"/>
        <end position="235"/>
    </location>
</feature>
<keyword evidence="1" id="KW-0175">Coiled coil</keyword>
<protein>
    <submittedName>
        <fullName evidence="3">Uncharacterized protein</fullName>
    </submittedName>
</protein>
<proteinExistence type="predicted"/>
<feature type="compositionally biased region" description="Basic and acidic residues" evidence="2">
    <location>
        <begin position="147"/>
        <end position="166"/>
    </location>
</feature>
<feature type="coiled-coil region" evidence="1">
    <location>
        <begin position="504"/>
        <end position="545"/>
    </location>
</feature>
<comment type="caution">
    <text evidence="3">The sequence shown here is derived from an EMBL/GenBank/DDBJ whole genome shotgun (WGS) entry which is preliminary data.</text>
</comment>
<gene>
    <name evidence="3" type="ORF">B5V51_8585</name>
</gene>
<accession>A0A2A4JYI6</accession>
<feature type="compositionally biased region" description="Basic and acidic residues" evidence="2">
    <location>
        <begin position="198"/>
        <end position="212"/>
    </location>
</feature>
<evidence type="ECO:0000313" key="3">
    <source>
        <dbReference type="EMBL" id="PCG76836.1"/>
    </source>
</evidence>
<evidence type="ECO:0000256" key="2">
    <source>
        <dbReference type="SAM" id="MobiDB-lite"/>
    </source>
</evidence>
<reference evidence="3" key="1">
    <citation type="submission" date="2017-09" db="EMBL/GenBank/DDBJ databases">
        <title>Contemporary evolution of a Lepidopteran species, Heliothis virescens, in response to modern agricultural practices.</title>
        <authorList>
            <person name="Fritz M.L."/>
            <person name="Deyonke A.M."/>
            <person name="Papanicolaou A."/>
            <person name="Micinski S."/>
            <person name="Westbrook J."/>
            <person name="Gould F."/>
        </authorList>
    </citation>
    <scope>NUCLEOTIDE SEQUENCE [LARGE SCALE GENOMIC DNA]</scope>
    <source>
        <strain evidence="3">HvINT-</strain>
        <tissue evidence="3">Whole body</tissue>
    </source>
</reference>
<name>A0A2A4JYI6_HELVI</name>
<sequence>MEVSNEIKEDIRKTQSDLKNAIRIHQVWVARLQEDENNMHLRSKVKEAEKEIIAIGQTQKLVVDRLRRELELYQQRLKARNKHINIENDNRYVAQQLRDHQIQYRSRNRTVSLLKPSVLNEIHIKTENNSDEIKENSVSDVEIEIKLSNEKENSNHSETEDKDKYQRNFSQLPNPVHDSRNNFVNVLNKVKEAFSGPKHQDSNEWQEQKSDSDSSQGAELSPTPSPPPLPEPGEPVTKEVFLRLIGLVTPLQRELLEKKRNERRKRSTTSTNRNDFLYGNYEMLPKKKKYNQFPYLQTHNDPPQTRSAKLRKQQSQNKTSREGSPSGSSTENKGWSNGKPAWAATLPASLSVEPVYASPKKACHAPRRVWRVHGLFRPITWQRYTAHTSRGGSAYAVRSPQERAPRMGETKDAQMRIRTHYNKPHCAAAPAPDPALHKQLYRDIAFTLLPEPHCAAAPAPDPALHKQLYRDIAFTLLPEPHCAAAPAPDPALHKQLYRDKLAERKSLQEKNIKLCVELRKLEMRAASLKENLDEHNAEKRQLLADQIKTQRNLQKLLDFISQFKETSISIRSTSVSESGSEISKSNEE</sequence>
<feature type="compositionally biased region" description="Pro residues" evidence="2">
    <location>
        <begin position="223"/>
        <end position="233"/>
    </location>
</feature>
<dbReference type="AlphaFoldDB" id="A0A2A4JYI6"/>
<evidence type="ECO:0000256" key="1">
    <source>
        <dbReference type="SAM" id="Coils"/>
    </source>
</evidence>
<dbReference type="EMBL" id="NWSH01000379">
    <property type="protein sequence ID" value="PCG76836.1"/>
    <property type="molecule type" value="Genomic_DNA"/>
</dbReference>
<organism evidence="3">
    <name type="scientific">Heliothis virescens</name>
    <name type="common">Tobacco budworm moth</name>
    <dbReference type="NCBI Taxonomy" id="7102"/>
    <lineage>
        <taxon>Eukaryota</taxon>
        <taxon>Metazoa</taxon>
        <taxon>Ecdysozoa</taxon>
        <taxon>Arthropoda</taxon>
        <taxon>Hexapoda</taxon>
        <taxon>Insecta</taxon>
        <taxon>Pterygota</taxon>
        <taxon>Neoptera</taxon>
        <taxon>Endopterygota</taxon>
        <taxon>Lepidoptera</taxon>
        <taxon>Glossata</taxon>
        <taxon>Ditrysia</taxon>
        <taxon>Noctuoidea</taxon>
        <taxon>Noctuidae</taxon>
        <taxon>Heliothinae</taxon>
        <taxon>Heliothis</taxon>
    </lineage>
</organism>
<feature type="region of interest" description="Disordered" evidence="2">
    <location>
        <begin position="147"/>
        <end position="181"/>
    </location>
</feature>
<feature type="compositionally biased region" description="Polar residues" evidence="2">
    <location>
        <begin position="294"/>
        <end position="335"/>
    </location>
</feature>
<feature type="coiled-coil region" evidence="1">
    <location>
        <begin position="31"/>
        <end position="83"/>
    </location>
</feature>
<dbReference type="STRING" id="7102.A0A2A4JYI6"/>